<keyword evidence="3" id="KW-0547">Nucleotide-binding</keyword>
<sequence>MSVVLRTNQLTKCYNGRPVVDHLSMTIHKGDIYGFIGKNGAGKTTLIRMIAGLAAPTSGNALLFGSADLRKGRKRIGTVIESPALYPGMTAKENLLVHYRLQGIRDTSRADAILTLTGLKDAGRKKARDFSLGMRQRLAIAIALIGNPRFLILDEPTNGLDPEGIKEIRDLLLRLNHDRQITVLISSHILSELSKFATRYGIIHQGRLIDEFTEEQLIRRCTGPDGTQVMDLEDYFLKKIQGGISHDTFIKK</sequence>
<name>A0A939BB04_9CLOT</name>
<reference evidence="6" key="2">
    <citation type="journal article" date="2021" name="Sci. Rep.">
        <title>The distribution of antibiotic resistance genes in chicken gut microbiota commensals.</title>
        <authorList>
            <person name="Juricova H."/>
            <person name="Matiasovicova J."/>
            <person name="Kubasova T."/>
            <person name="Cejkova D."/>
            <person name="Rychlik I."/>
        </authorList>
    </citation>
    <scope>NUCLEOTIDE SEQUENCE</scope>
    <source>
        <strain evidence="6">An420c</strain>
    </source>
</reference>
<gene>
    <name evidence="6" type="ORF">H6A13_02085</name>
</gene>
<accession>A0A939BB04</accession>
<keyword evidence="4 6" id="KW-0067">ATP-binding</keyword>
<dbReference type="PANTHER" id="PTHR43335">
    <property type="entry name" value="ABC TRANSPORTER, ATP-BINDING PROTEIN"/>
    <property type="match status" value="1"/>
</dbReference>
<dbReference type="Proteomes" id="UP000713880">
    <property type="component" value="Unassembled WGS sequence"/>
</dbReference>
<dbReference type="InterPro" id="IPR027417">
    <property type="entry name" value="P-loop_NTPase"/>
</dbReference>
<evidence type="ECO:0000313" key="6">
    <source>
        <dbReference type="EMBL" id="MBM6825894.1"/>
    </source>
</evidence>
<evidence type="ECO:0000256" key="2">
    <source>
        <dbReference type="ARBA" id="ARBA00022448"/>
    </source>
</evidence>
<dbReference type="Gene3D" id="3.40.50.300">
    <property type="entry name" value="P-loop containing nucleotide triphosphate hydrolases"/>
    <property type="match status" value="1"/>
</dbReference>
<dbReference type="Pfam" id="PF00005">
    <property type="entry name" value="ABC_tran"/>
    <property type="match status" value="1"/>
</dbReference>
<dbReference type="SMART" id="SM00382">
    <property type="entry name" value="AAA"/>
    <property type="match status" value="1"/>
</dbReference>
<dbReference type="SUPFAM" id="SSF52540">
    <property type="entry name" value="P-loop containing nucleoside triphosphate hydrolases"/>
    <property type="match status" value="1"/>
</dbReference>
<evidence type="ECO:0000313" key="7">
    <source>
        <dbReference type="Proteomes" id="UP000713880"/>
    </source>
</evidence>
<evidence type="ECO:0000259" key="5">
    <source>
        <dbReference type="PROSITE" id="PS50893"/>
    </source>
</evidence>
<protein>
    <submittedName>
        <fullName evidence="6">ABC transporter ATP-binding protein</fullName>
    </submittedName>
</protein>
<dbReference type="CDD" id="cd03268">
    <property type="entry name" value="ABC_BcrA_bacitracin_resist"/>
    <property type="match status" value="1"/>
</dbReference>
<dbReference type="PROSITE" id="PS50893">
    <property type="entry name" value="ABC_TRANSPORTER_2"/>
    <property type="match status" value="1"/>
</dbReference>
<organism evidence="6 7">
    <name type="scientific">Mordavella massiliensis</name>
    <dbReference type="NCBI Taxonomy" id="1871024"/>
    <lineage>
        <taxon>Bacteria</taxon>
        <taxon>Bacillati</taxon>
        <taxon>Bacillota</taxon>
        <taxon>Clostridia</taxon>
        <taxon>Eubacteriales</taxon>
        <taxon>Clostridiaceae</taxon>
        <taxon>Mordavella</taxon>
    </lineage>
</organism>
<comment type="caution">
    <text evidence="6">The sequence shown here is derived from an EMBL/GenBank/DDBJ whole genome shotgun (WGS) entry which is preliminary data.</text>
</comment>
<dbReference type="PROSITE" id="PS00211">
    <property type="entry name" value="ABC_TRANSPORTER_1"/>
    <property type="match status" value="1"/>
</dbReference>
<dbReference type="EMBL" id="JACJLV010000004">
    <property type="protein sequence ID" value="MBM6825894.1"/>
    <property type="molecule type" value="Genomic_DNA"/>
</dbReference>
<dbReference type="GO" id="GO:0016887">
    <property type="term" value="F:ATP hydrolysis activity"/>
    <property type="evidence" value="ECO:0007669"/>
    <property type="project" value="InterPro"/>
</dbReference>
<dbReference type="AlphaFoldDB" id="A0A939BB04"/>
<evidence type="ECO:0000256" key="3">
    <source>
        <dbReference type="ARBA" id="ARBA00022741"/>
    </source>
</evidence>
<evidence type="ECO:0000256" key="1">
    <source>
        <dbReference type="ARBA" id="ARBA00005417"/>
    </source>
</evidence>
<keyword evidence="7" id="KW-1185">Reference proteome</keyword>
<comment type="similarity">
    <text evidence="1">Belongs to the ABC transporter superfamily.</text>
</comment>
<dbReference type="GO" id="GO:0005524">
    <property type="term" value="F:ATP binding"/>
    <property type="evidence" value="ECO:0007669"/>
    <property type="project" value="UniProtKB-KW"/>
</dbReference>
<dbReference type="InterPro" id="IPR017871">
    <property type="entry name" value="ABC_transporter-like_CS"/>
</dbReference>
<dbReference type="RefSeq" id="WP_204907961.1">
    <property type="nucleotide sequence ID" value="NZ_JACJLV010000004.1"/>
</dbReference>
<feature type="domain" description="ABC transporter" evidence="5">
    <location>
        <begin position="5"/>
        <end position="230"/>
    </location>
</feature>
<dbReference type="InterPro" id="IPR003439">
    <property type="entry name" value="ABC_transporter-like_ATP-bd"/>
</dbReference>
<keyword evidence="2" id="KW-0813">Transport</keyword>
<evidence type="ECO:0000256" key="4">
    <source>
        <dbReference type="ARBA" id="ARBA00022840"/>
    </source>
</evidence>
<proteinExistence type="inferred from homology"/>
<dbReference type="PANTHER" id="PTHR43335:SF8">
    <property type="entry name" value="ABC TRANSPORTER, ATP-BINDING PROTEIN"/>
    <property type="match status" value="1"/>
</dbReference>
<dbReference type="InterPro" id="IPR003593">
    <property type="entry name" value="AAA+_ATPase"/>
</dbReference>
<reference evidence="6" key="1">
    <citation type="submission" date="2020-08" db="EMBL/GenBank/DDBJ databases">
        <authorList>
            <person name="Cejkova D."/>
            <person name="Kubasova T."/>
            <person name="Jahodarova E."/>
            <person name="Rychlik I."/>
        </authorList>
    </citation>
    <scope>NUCLEOTIDE SEQUENCE</scope>
    <source>
        <strain evidence="6">An420c</strain>
    </source>
</reference>